<feature type="domain" description="Anti-sigma-28 factor FlgM C-terminal" evidence="1">
    <location>
        <begin position="39"/>
        <end position="80"/>
    </location>
</feature>
<dbReference type="Pfam" id="PF04316">
    <property type="entry name" value="FlgM"/>
    <property type="match status" value="1"/>
</dbReference>
<organism evidence="2 3">
    <name type="scientific">Vibrio marisflavi CECT 7928</name>
    <dbReference type="NCBI Taxonomy" id="634439"/>
    <lineage>
        <taxon>Bacteria</taxon>
        <taxon>Pseudomonadati</taxon>
        <taxon>Pseudomonadota</taxon>
        <taxon>Gammaproteobacteria</taxon>
        <taxon>Vibrionales</taxon>
        <taxon>Vibrionaceae</taxon>
        <taxon>Vibrio</taxon>
    </lineage>
</organism>
<comment type="caution">
    <text evidence="2">The sequence shown here is derived from an EMBL/GenBank/DDBJ whole genome shotgun (WGS) entry which is preliminary data.</text>
</comment>
<accession>A0ABM9A591</accession>
<gene>
    <name evidence="2" type="ORF">VMF7928_02601</name>
</gene>
<dbReference type="InterPro" id="IPR035890">
    <property type="entry name" value="Anti-sigma-28_factor_FlgM_sf"/>
</dbReference>
<dbReference type="Proteomes" id="UP000838748">
    <property type="component" value="Unassembled WGS sequence"/>
</dbReference>
<sequence>MNIKLNQPTALSEIRQAEKITTLEKDKSSEQSQSPLLTQAAKARLASMSDVDQSKVDFYKAQLKQGLITPDLNQLADNLVSSAQELSGK</sequence>
<name>A0ABM9A591_9VIBR</name>
<evidence type="ECO:0000313" key="3">
    <source>
        <dbReference type="Proteomes" id="UP000838748"/>
    </source>
</evidence>
<dbReference type="EMBL" id="CAKLDM010000002">
    <property type="protein sequence ID" value="CAH0540071.1"/>
    <property type="molecule type" value="Genomic_DNA"/>
</dbReference>
<keyword evidence="3" id="KW-1185">Reference proteome</keyword>
<dbReference type="SUPFAM" id="SSF101498">
    <property type="entry name" value="Anti-sigma factor FlgM"/>
    <property type="match status" value="1"/>
</dbReference>
<reference evidence="2" key="1">
    <citation type="submission" date="2021-11" db="EMBL/GenBank/DDBJ databases">
        <authorList>
            <person name="Rodrigo-Torres L."/>
            <person name="Arahal R. D."/>
            <person name="Lucena T."/>
        </authorList>
    </citation>
    <scope>NUCLEOTIDE SEQUENCE</scope>
    <source>
        <strain evidence="2">CECT 7928</strain>
    </source>
</reference>
<proteinExistence type="predicted"/>
<evidence type="ECO:0000259" key="1">
    <source>
        <dbReference type="Pfam" id="PF04316"/>
    </source>
</evidence>
<dbReference type="InterPro" id="IPR031316">
    <property type="entry name" value="FlgM_C"/>
</dbReference>
<protein>
    <recommendedName>
        <fullName evidence="1">Anti-sigma-28 factor FlgM C-terminal domain-containing protein</fullName>
    </recommendedName>
</protein>
<dbReference type="RefSeq" id="WP_237362092.1">
    <property type="nucleotide sequence ID" value="NZ_CAKLDM010000002.1"/>
</dbReference>
<evidence type="ECO:0000313" key="2">
    <source>
        <dbReference type="EMBL" id="CAH0540071.1"/>
    </source>
</evidence>